<keyword evidence="1" id="KW-0812">Transmembrane</keyword>
<accession>A0AAV2LTD3</accession>
<dbReference type="Proteomes" id="UP001497482">
    <property type="component" value="Chromosome 4"/>
</dbReference>
<reference evidence="2 3" key="1">
    <citation type="submission" date="2024-04" db="EMBL/GenBank/DDBJ databases">
        <authorList>
            <person name="Waldvogel A.-M."/>
            <person name="Schoenle A."/>
        </authorList>
    </citation>
    <scope>NUCLEOTIDE SEQUENCE [LARGE SCALE GENOMIC DNA]</scope>
</reference>
<name>A0AAV2LTD3_KNICA</name>
<proteinExistence type="predicted"/>
<dbReference type="AlphaFoldDB" id="A0AAV2LTD3"/>
<feature type="transmembrane region" description="Helical" evidence="1">
    <location>
        <begin position="46"/>
        <end position="65"/>
    </location>
</feature>
<evidence type="ECO:0000313" key="3">
    <source>
        <dbReference type="Proteomes" id="UP001497482"/>
    </source>
</evidence>
<keyword evidence="3" id="KW-1185">Reference proteome</keyword>
<evidence type="ECO:0000313" key="2">
    <source>
        <dbReference type="EMBL" id="CAL1603956.1"/>
    </source>
</evidence>
<keyword evidence="1" id="KW-0472">Membrane</keyword>
<dbReference type="EMBL" id="OZ035826">
    <property type="protein sequence ID" value="CAL1603956.1"/>
    <property type="molecule type" value="Genomic_DNA"/>
</dbReference>
<keyword evidence="1" id="KW-1133">Transmembrane helix</keyword>
<organism evidence="2 3">
    <name type="scientific">Knipowitschia caucasica</name>
    <name type="common">Caucasian dwarf goby</name>
    <name type="synonym">Pomatoschistus caucasicus</name>
    <dbReference type="NCBI Taxonomy" id="637954"/>
    <lineage>
        <taxon>Eukaryota</taxon>
        <taxon>Metazoa</taxon>
        <taxon>Chordata</taxon>
        <taxon>Craniata</taxon>
        <taxon>Vertebrata</taxon>
        <taxon>Euteleostomi</taxon>
        <taxon>Actinopterygii</taxon>
        <taxon>Neopterygii</taxon>
        <taxon>Teleostei</taxon>
        <taxon>Neoteleostei</taxon>
        <taxon>Acanthomorphata</taxon>
        <taxon>Gobiaria</taxon>
        <taxon>Gobiiformes</taxon>
        <taxon>Gobioidei</taxon>
        <taxon>Gobiidae</taxon>
        <taxon>Gobiinae</taxon>
        <taxon>Knipowitschia</taxon>
    </lineage>
</organism>
<protein>
    <submittedName>
        <fullName evidence="2">Uncharacterized protein</fullName>
    </submittedName>
</protein>
<evidence type="ECO:0000256" key="1">
    <source>
        <dbReference type="SAM" id="Phobius"/>
    </source>
</evidence>
<sequence length="92" mass="10314">MSRTTSSDYDTMGDIGYLSSQLHAPHLQNGLMRDCIGTEKRERRHCVMRCFIPIMPVWFSAFTLLSNFTVKDSNAACGLVVNIAVVEPMDQS</sequence>
<gene>
    <name evidence="2" type="ORF">KC01_LOCUS31551</name>
</gene>